<dbReference type="InterPro" id="IPR052451">
    <property type="entry name" value="Ser/Thr_kinase-like"/>
</dbReference>
<reference evidence="2 3" key="2">
    <citation type="journal article" date="2017" name="Genome Biol.">
        <title>New reference genome sequences of hot pepper reveal the massive evolution of plant disease-resistance genes by retroduplication.</title>
        <authorList>
            <person name="Kim S."/>
            <person name="Park J."/>
            <person name="Yeom S.I."/>
            <person name="Kim Y.M."/>
            <person name="Seo E."/>
            <person name="Kim K.T."/>
            <person name="Kim M.S."/>
            <person name="Lee J.M."/>
            <person name="Cheong K."/>
            <person name="Shin H.S."/>
            <person name="Kim S.B."/>
            <person name="Han K."/>
            <person name="Lee J."/>
            <person name="Park M."/>
            <person name="Lee H.A."/>
            <person name="Lee H.Y."/>
            <person name="Lee Y."/>
            <person name="Oh S."/>
            <person name="Lee J.H."/>
            <person name="Choi E."/>
            <person name="Choi E."/>
            <person name="Lee S.E."/>
            <person name="Jeon J."/>
            <person name="Kim H."/>
            <person name="Choi G."/>
            <person name="Song H."/>
            <person name="Lee J."/>
            <person name="Lee S.C."/>
            <person name="Kwon J.K."/>
            <person name="Lee H.Y."/>
            <person name="Koo N."/>
            <person name="Hong Y."/>
            <person name="Kim R.W."/>
            <person name="Kang W.H."/>
            <person name="Huh J.H."/>
            <person name="Kang B.C."/>
            <person name="Yang T.J."/>
            <person name="Lee Y.H."/>
            <person name="Bennetzen J.L."/>
            <person name="Choi D."/>
        </authorList>
    </citation>
    <scope>NUCLEOTIDE SEQUENCE [LARGE SCALE GENOMIC DNA]</scope>
    <source>
        <strain evidence="3">cv. CM334</strain>
    </source>
</reference>
<dbReference type="STRING" id="4072.A0A2G2ZLY4"/>
<dbReference type="Pfam" id="PF07714">
    <property type="entry name" value="PK_Tyr_Ser-Thr"/>
    <property type="match status" value="1"/>
</dbReference>
<protein>
    <recommendedName>
        <fullName evidence="1">Serine-threonine/tyrosine-protein kinase catalytic domain-containing protein</fullName>
    </recommendedName>
</protein>
<dbReference type="GO" id="GO:0004672">
    <property type="term" value="F:protein kinase activity"/>
    <property type="evidence" value="ECO:0007669"/>
    <property type="project" value="InterPro"/>
</dbReference>
<dbReference type="InterPro" id="IPR001245">
    <property type="entry name" value="Ser-Thr/Tyr_kinase_cat_dom"/>
</dbReference>
<dbReference type="InterPro" id="IPR011009">
    <property type="entry name" value="Kinase-like_dom_sf"/>
</dbReference>
<dbReference type="AlphaFoldDB" id="A0A2G2ZLY4"/>
<organism evidence="2 3">
    <name type="scientific">Capsicum annuum</name>
    <name type="common">Capsicum pepper</name>
    <dbReference type="NCBI Taxonomy" id="4072"/>
    <lineage>
        <taxon>Eukaryota</taxon>
        <taxon>Viridiplantae</taxon>
        <taxon>Streptophyta</taxon>
        <taxon>Embryophyta</taxon>
        <taxon>Tracheophyta</taxon>
        <taxon>Spermatophyta</taxon>
        <taxon>Magnoliopsida</taxon>
        <taxon>eudicotyledons</taxon>
        <taxon>Gunneridae</taxon>
        <taxon>Pentapetalae</taxon>
        <taxon>asterids</taxon>
        <taxon>lamiids</taxon>
        <taxon>Solanales</taxon>
        <taxon>Solanaceae</taxon>
        <taxon>Solanoideae</taxon>
        <taxon>Capsiceae</taxon>
        <taxon>Capsicum</taxon>
    </lineage>
</organism>
<evidence type="ECO:0000259" key="1">
    <source>
        <dbReference type="Pfam" id="PF07714"/>
    </source>
</evidence>
<evidence type="ECO:0000313" key="2">
    <source>
        <dbReference type="EMBL" id="PHT82924.1"/>
    </source>
</evidence>
<dbReference type="Gramene" id="PHT82924">
    <property type="protein sequence ID" value="PHT82924"/>
    <property type="gene ID" value="T459_11367"/>
</dbReference>
<comment type="caution">
    <text evidence="2">The sequence shown here is derived from an EMBL/GenBank/DDBJ whole genome shotgun (WGS) entry which is preliminary data.</text>
</comment>
<dbReference type="PANTHER" id="PTHR48008:SF14">
    <property type="entry name" value="PROTEIN KINASE DOMAIN-CONTAINING PROTEIN"/>
    <property type="match status" value="1"/>
</dbReference>
<keyword evidence="3" id="KW-1185">Reference proteome</keyword>
<feature type="domain" description="Serine-threonine/tyrosine-protein kinase catalytic" evidence="1">
    <location>
        <begin position="7"/>
        <end position="107"/>
    </location>
</feature>
<sequence length="118" mass="13121">MNCLTVEYGLDGLVSTKCDVYSYAVLFLEMFTRRKPNEFEGDLSLKQWVSYSLPGAVMDVVDSNLVTQTGSRLQMELDVVGSIMKVAIDCCAESPARRTNMKDVVGMLQKINIQLLAC</sequence>
<dbReference type="PANTHER" id="PTHR48008">
    <property type="entry name" value="LEUCINE-RICH REPEAT RECEPTOR-LIKE PROTEIN KINASE IMK3-RELATED"/>
    <property type="match status" value="1"/>
</dbReference>
<dbReference type="Proteomes" id="UP000222542">
    <property type="component" value="Unassembled WGS sequence"/>
</dbReference>
<accession>A0A2G2ZLY4</accession>
<name>A0A2G2ZLY4_CAPAN</name>
<proteinExistence type="predicted"/>
<dbReference type="SUPFAM" id="SSF56112">
    <property type="entry name" value="Protein kinase-like (PK-like)"/>
    <property type="match status" value="1"/>
</dbReference>
<dbReference type="Gene3D" id="1.10.510.10">
    <property type="entry name" value="Transferase(Phosphotransferase) domain 1"/>
    <property type="match status" value="1"/>
</dbReference>
<gene>
    <name evidence="2" type="ORF">T459_11367</name>
</gene>
<evidence type="ECO:0000313" key="3">
    <source>
        <dbReference type="Proteomes" id="UP000222542"/>
    </source>
</evidence>
<dbReference type="EMBL" id="AYRZ02000004">
    <property type="protein sequence ID" value="PHT82924.1"/>
    <property type="molecule type" value="Genomic_DNA"/>
</dbReference>
<reference evidence="2 3" key="1">
    <citation type="journal article" date="2014" name="Nat. Genet.">
        <title>Genome sequence of the hot pepper provides insights into the evolution of pungency in Capsicum species.</title>
        <authorList>
            <person name="Kim S."/>
            <person name="Park M."/>
            <person name="Yeom S.I."/>
            <person name="Kim Y.M."/>
            <person name="Lee J.M."/>
            <person name="Lee H.A."/>
            <person name="Seo E."/>
            <person name="Choi J."/>
            <person name="Cheong K."/>
            <person name="Kim K.T."/>
            <person name="Jung K."/>
            <person name="Lee G.W."/>
            <person name="Oh S.K."/>
            <person name="Bae C."/>
            <person name="Kim S.B."/>
            <person name="Lee H.Y."/>
            <person name="Kim S.Y."/>
            <person name="Kim M.S."/>
            <person name="Kang B.C."/>
            <person name="Jo Y.D."/>
            <person name="Yang H.B."/>
            <person name="Jeong H.J."/>
            <person name="Kang W.H."/>
            <person name="Kwon J.K."/>
            <person name="Shin C."/>
            <person name="Lim J.Y."/>
            <person name="Park J.H."/>
            <person name="Huh J.H."/>
            <person name="Kim J.S."/>
            <person name="Kim B.D."/>
            <person name="Cohen O."/>
            <person name="Paran I."/>
            <person name="Suh M.C."/>
            <person name="Lee S.B."/>
            <person name="Kim Y.K."/>
            <person name="Shin Y."/>
            <person name="Noh S.J."/>
            <person name="Park J."/>
            <person name="Seo Y.S."/>
            <person name="Kwon S.Y."/>
            <person name="Kim H.A."/>
            <person name="Park J.M."/>
            <person name="Kim H.J."/>
            <person name="Choi S.B."/>
            <person name="Bosland P.W."/>
            <person name="Reeves G."/>
            <person name="Jo S.H."/>
            <person name="Lee B.W."/>
            <person name="Cho H.T."/>
            <person name="Choi H.S."/>
            <person name="Lee M.S."/>
            <person name="Yu Y."/>
            <person name="Do Choi Y."/>
            <person name="Park B.S."/>
            <person name="van Deynze A."/>
            <person name="Ashrafi H."/>
            <person name="Hill T."/>
            <person name="Kim W.T."/>
            <person name="Pai H.S."/>
            <person name="Ahn H.K."/>
            <person name="Yeam I."/>
            <person name="Giovannoni J.J."/>
            <person name="Rose J.K."/>
            <person name="Sorensen I."/>
            <person name="Lee S.J."/>
            <person name="Kim R.W."/>
            <person name="Choi I.Y."/>
            <person name="Choi B.S."/>
            <person name="Lim J.S."/>
            <person name="Lee Y.H."/>
            <person name="Choi D."/>
        </authorList>
    </citation>
    <scope>NUCLEOTIDE SEQUENCE [LARGE SCALE GENOMIC DNA]</scope>
    <source>
        <strain evidence="3">cv. CM334</strain>
    </source>
</reference>